<reference evidence="3 5" key="1">
    <citation type="submission" date="2020-01" db="EMBL/GenBank/DDBJ databases">
        <authorList>
            <consortium name="DOE Joint Genome Institute"/>
            <person name="Haridas S."/>
            <person name="Albert R."/>
            <person name="Binder M."/>
            <person name="Bloem J."/>
            <person name="Labutti K."/>
            <person name="Salamov A."/>
            <person name="Andreopoulos B."/>
            <person name="Baker S.E."/>
            <person name="Barry K."/>
            <person name="Bills G."/>
            <person name="Bluhm B.H."/>
            <person name="Cannon C."/>
            <person name="Castanera R."/>
            <person name="Culley D.E."/>
            <person name="Daum C."/>
            <person name="Ezra D."/>
            <person name="Gonzalez J.B."/>
            <person name="Henrissat B."/>
            <person name="Kuo A."/>
            <person name="Liang C."/>
            <person name="Lipzen A."/>
            <person name="Lutzoni F."/>
            <person name="Magnuson J."/>
            <person name="Mondo S."/>
            <person name="Nolan M."/>
            <person name="Ohm R."/>
            <person name="Pangilinan J."/>
            <person name="Park H.-J."/>
            <person name="Ramirez L."/>
            <person name="Alfaro M."/>
            <person name="Sun H."/>
            <person name="Tritt A."/>
            <person name="Yoshinaga Y."/>
            <person name="Zwiers L.-H."/>
            <person name="Turgeon B.G."/>
            <person name="Goodwin S.B."/>
            <person name="Spatafora J.W."/>
            <person name="Crous P.W."/>
            <person name="Grigoriev I.V."/>
        </authorList>
    </citation>
    <scope>NUCLEOTIDE SEQUENCE</scope>
    <source>
        <strain evidence="3 5">CBS 781.70</strain>
    </source>
</reference>
<dbReference type="EMBL" id="ML975153">
    <property type="protein sequence ID" value="KAF1814382.1"/>
    <property type="molecule type" value="Genomic_DNA"/>
</dbReference>
<dbReference type="SUPFAM" id="SSF53474">
    <property type="entry name" value="alpha/beta-Hydrolases"/>
    <property type="match status" value="1"/>
</dbReference>
<evidence type="ECO:0000313" key="5">
    <source>
        <dbReference type="RefSeq" id="XP_033536013.1"/>
    </source>
</evidence>
<dbReference type="InterPro" id="IPR029058">
    <property type="entry name" value="AB_hydrolase_fold"/>
</dbReference>
<evidence type="ECO:0000259" key="2">
    <source>
        <dbReference type="Pfam" id="PF12697"/>
    </source>
</evidence>
<sequence length="398" mass="43762">MAVGFFSRSFWVLTALGGIYIALLSTLTFVDVQRFALYANKFHTGYWDDVSETERSGFSKHQVTPFFIDSTDNVKLYAWHVLPISVYGKHRDIILSQPDGLVEDFKQSLPYKLLKDDPDSKVIVSFHGNAGHVGQGFRPDIYRTVTGLSPHNHLIAIDYRGFGASNGSPTEAGLIADGISTVDYVVNILGIPPARIAILGQSLGTAVSSAVALHFASPGAPELAPLNSSSPEIQALTPAAPMDFAKIILLAPFTDLPTLLRTYRISGIIPVLSPLRYHPKAVDWMLKHVVDIWDSAARLEALTRATVSDGRTLDLHVVHAMDDWDIRYTHSVDIFKRTMRTDASRTVATTDLKFRGGERRQWLGPDQVCTIDMLNYGGHNRAMKSSAGQLAVLEAFGL</sequence>
<evidence type="ECO:0000313" key="3">
    <source>
        <dbReference type="EMBL" id="KAF1814382.1"/>
    </source>
</evidence>
<dbReference type="Proteomes" id="UP000504638">
    <property type="component" value="Unplaced"/>
</dbReference>
<protein>
    <submittedName>
        <fullName evidence="3 5">Alpha/beta-hydrolase</fullName>
    </submittedName>
</protein>
<dbReference type="Gene3D" id="3.40.50.1820">
    <property type="entry name" value="alpha/beta hydrolase"/>
    <property type="match status" value="1"/>
</dbReference>
<keyword evidence="3" id="KW-0378">Hydrolase</keyword>
<dbReference type="RefSeq" id="XP_033536013.1">
    <property type="nucleotide sequence ID" value="XM_033679043.1"/>
</dbReference>
<dbReference type="InterPro" id="IPR000073">
    <property type="entry name" value="AB_hydrolase_1"/>
</dbReference>
<dbReference type="AlphaFoldDB" id="A0A6G1G8S3"/>
<dbReference type="PANTHER" id="PTHR12277">
    <property type="entry name" value="ALPHA/BETA HYDROLASE DOMAIN-CONTAINING PROTEIN"/>
    <property type="match status" value="1"/>
</dbReference>
<dbReference type="Pfam" id="PF12697">
    <property type="entry name" value="Abhydrolase_6"/>
    <property type="match status" value="1"/>
</dbReference>
<feature type="domain" description="AB hydrolase-1" evidence="2">
    <location>
        <begin position="126"/>
        <end position="319"/>
    </location>
</feature>
<keyword evidence="1" id="KW-1133">Transmembrane helix</keyword>
<reference evidence="5" key="3">
    <citation type="submission" date="2025-04" db="UniProtKB">
        <authorList>
            <consortium name="RefSeq"/>
        </authorList>
    </citation>
    <scope>IDENTIFICATION</scope>
    <source>
        <strain evidence="5">CBS 781.70</strain>
    </source>
</reference>
<dbReference type="PANTHER" id="PTHR12277:SF81">
    <property type="entry name" value="PROTEIN ABHD13"/>
    <property type="match status" value="1"/>
</dbReference>
<evidence type="ECO:0000256" key="1">
    <source>
        <dbReference type="SAM" id="Phobius"/>
    </source>
</evidence>
<evidence type="ECO:0000313" key="4">
    <source>
        <dbReference type="Proteomes" id="UP000504638"/>
    </source>
</evidence>
<keyword evidence="4" id="KW-1185">Reference proteome</keyword>
<proteinExistence type="predicted"/>
<keyword evidence="1" id="KW-0812">Transmembrane</keyword>
<gene>
    <name evidence="3 5" type="ORF">P152DRAFT_456630</name>
</gene>
<keyword evidence="1" id="KW-0472">Membrane</keyword>
<reference evidence="5" key="2">
    <citation type="submission" date="2020-04" db="EMBL/GenBank/DDBJ databases">
        <authorList>
            <consortium name="NCBI Genome Project"/>
        </authorList>
    </citation>
    <scope>NUCLEOTIDE SEQUENCE</scope>
    <source>
        <strain evidence="5">CBS 781.70</strain>
    </source>
</reference>
<accession>A0A6G1G8S3</accession>
<dbReference type="GeneID" id="54419613"/>
<dbReference type="OrthoDB" id="446723at2759"/>
<organism evidence="3">
    <name type="scientific">Eremomyces bilateralis CBS 781.70</name>
    <dbReference type="NCBI Taxonomy" id="1392243"/>
    <lineage>
        <taxon>Eukaryota</taxon>
        <taxon>Fungi</taxon>
        <taxon>Dikarya</taxon>
        <taxon>Ascomycota</taxon>
        <taxon>Pezizomycotina</taxon>
        <taxon>Dothideomycetes</taxon>
        <taxon>Dothideomycetes incertae sedis</taxon>
        <taxon>Eremomycetales</taxon>
        <taxon>Eremomycetaceae</taxon>
        <taxon>Eremomyces</taxon>
    </lineage>
</organism>
<name>A0A6G1G8S3_9PEZI</name>
<feature type="transmembrane region" description="Helical" evidence="1">
    <location>
        <begin position="12"/>
        <end position="32"/>
    </location>
</feature>
<dbReference type="GO" id="GO:0016787">
    <property type="term" value="F:hydrolase activity"/>
    <property type="evidence" value="ECO:0007669"/>
    <property type="project" value="UniProtKB-KW"/>
</dbReference>